<evidence type="ECO:0000313" key="3">
    <source>
        <dbReference type="Proteomes" id="UP000594659"/>
    </source>
</evidence>
<dbReference type="Proteomes" id="UP000594659">
    <property type="component" value="Chromosome"/>
</dbReference>
<accession>A0A7S8WE18</accession>
<dbReference type="EMBL" id="CP062919">
    <property type="protein sequence ID" value="QPF13501.1"/>
    <property type="molecule type" value="Genomic_DNA"/>
</dbReference>
<dbReference type="InterPro" id="IPR035901">
    <property type="entry name" value="GIY-YIG_endonuc_sf"/>
</dbReference>
<reference evidence="2 3" key="1">
    <citation type="submission" date="2020-09" db="EMBL/GenBank/DDBJ databases">
        <title>Resistance determinants and their genetic context in bacteria from a longitudinal study of pigs reared under conventional and antibiotic-free husbandry practices.</title>
        <authorList>
            <person name="Poulin-Laprade D."/>
            <person name="Brouard J.-S."/>
            <person name="Gagnon N."/>
            <person name="Turcotte A."/>
            <person name="Langlois A."/>
            <person name="Matte J.J."/>
            <person name="Carrillo C.D."/>
            <person name="Zaheer R."/>
            <person name="McAllister T."/>
            <person name="Topp E."/>
            <person name="Talbot G."/>
        </authorList>
    </citation>
    <scope>NUCLEOTIDE SEQUENCE [LARGE SCALE GENOMIC DNA]</scope>
    <source>
        <strain evidence="2 3">Res13-Abat-PEA21-P4-01-A</strain>
    </source>
</reference>
<name>A0A7S8WE18_ACIBA</name>
<dbReference type="RefSeq" id="WP_000022455.1">
    <property type="nucleotide sequence ID" value="NZ_CP021345.1"/>
</dbReference>
<dbReference type="SUPFAM" id="SSF82771">
    <property type="entry name" value="GIY-YIG endonuclease"/>
    <property type="match status" value="1"/>
</dbReference>
<dbReference type="PROSITE" id="PS50164">
    <property type="entry name" value="GIY_YIG"/>
    <property type="match status" value="1"/>
</dbReference>
<organism evidence="2 3">
    <name type="scientific">Acinetobacter baumannii</name>
    <dbReference type="NCBI Taxonomy" id="470"/>
    <lineage>
        <taxon>Bacteria</taxon>
        <taxon>Pseudomonadati</taxon>
        <taxon>Pseudomonadota</taxon>
        <taxon>Gammaproteobacteria</taxon>
        <taxon>Moraxellales</taxon>
        <taxon>Moraxellaceae</taxon>
        <taxon>Acinetobacter</taxon>
        <taxon>Acinetobacter calcoaceticus/baumannii complex</taxon>
    </lineage>
</organism>
<feature type="domain" description="GIY-YIG" evidence="1">
    <location>
        <begin position="177"/>
        <end position="270"/>
    </location>
</feature>
<dbReference type="CDD" id="cd10446">
    <property type="entry name" value="GIY-YIG_unchar_1"/>
    <property type="match status" value="1"/>
</dbReference>
<dbReference type="Pfam" id="PF01541">
    <property type="entry name" value="GIY-YIG"/>
    <property type="match status" value="1"/>
</dbReference>
<dbReference type="InterPro" id="IPR000305">
    <property type="entry name" value="GIY-YIG_endonuc"/>
</dbReference>
<sequence length="271" mass="32087">MSIIKLNDILKLNDFDNVKVRFNLMFDGNWNPIEIFKNGEEDVLLQGHYWNYNKNKSYKDGQITIGFIKIKRNEDLWLLFHIGKITKDLNIFNGIGYEYEVIEEYRKFFGRVVIRFKNTSQNMVRRATSVLDDCEVVQMLPDIFDNDIFPGYENVNISWNELSRVISKDSWKTALRNQKGVYLITDINNGKMYVGSAYGEDMLLNRWQAYVRTKHGGNKGLVNLDLSYMEENFRFSILDIFKSTVDDNVIIQRESWWKETLQTRKFGYNLN</sequence>
<dbReference type="AlphaFoldDB" id="A0A7S8WE18"/>
<dbReference type="Gene3D" id="3.40.1440.10">
    <property type="entry name" value="GIY-YIG endonuclease"/>
    <property type="match status" value="1"/>
</dbReference>
<gene>
    <name evidence="2" type="ORF">IMO23_00440</name>
</gene>
<evidence type="ECO:0000259" key="1">
    <source>
        <dbReference type="PROSITE" id="PS50164"/>
    </source>
</evidence>
<proteinExistence type="predicted"/>
<evidence type="ECO:0000313" key="2">
    <source>
        <dbReference type="EMBL" id="QPF13501.1"/>
    </source>
</evidence>
<protein>
    <submittedName>
        <fullName evidence="2">GIY-YIG nuclease family protein</fullName>
    </submittedName>
</protein>